<dbReference type="AlphaFoldDB" id="A0AAD7B8V1"/>
<evidence type="ECO:0000313" key="2">
    <source>
        <dbReference type="Proteomes" id="UP001221142"/>
    </source>
</evidence>
<reference evidence="1" key="1">
    <citation type="submission" date="2023-03" db="EMBL/GenBank/DDBJ databases">
        <title>Massive genome expansion in bonnet fungi (Mycena s.s.) driven by repeated elements and novel gene families across ecological guilds.</title>
        <authorList>
            <consortium name="Lawrence Berkeley National Laboratory"/>
            <person name="Harder C.B."/>
            <person name="Miyauchi S."/>
            <person name="Viragh M."/>
            <person name="Kuo A."/>
            <person name="Thoen E."/>
            <person name="Andreopoulos B."/>
            <person name="Lu D."/>
            <person name="Skrede I."/>
            <person name="Drula E."/>
            <person name="Henrissat B."/>
            <person name="Morin E."/>
            <person name="Kohler A."/>
            <person name="Barry K."/>
            <person name="LaButti K."/>
            <person name="Morin E."/>
            <person name="Salamov A."/>
            <person name="Lipzen A."/>
            <person name="Mereny Z."/>
            <person name="Hegedus B."/>
            <person name="Baldrian P."/>
            <person name="Stursova M."/>
            <person name="Weitz H."/>
            <person name="Taylor A."/>
            <person name="Grigoriev I.V."/>
            <person name="Nagy L.G."/>
            <person name="Martin F."/>
            <person name="Kauserud H."/>
        </authorList>
    </citation>
    <scope>NUCLEOTIDE SEQUENCE</scope>
    <source>
        <strain evidence="1">9284</strain>
    </source>
</reference>
<gene>
    <name evidence="1" type="ORF">FB45DRAFT_1008992</name>
</gene>
<dbReference type="Proteomes" id="UP001221142">
    <property type="component" value="Unassembled WGS sequence"/>
</dbReference>
<protein>
    <submittedName>
        <fullName evidence="1">Uncharacterized protein</fullName>
    </submittedName>
</protein>
<name>A0AAD7B8V1_9AGAR</name>
<keyword evidence="2" id="KW-1185">Reference proteome</keyword>
<sequence>MPRLLYIHRIGVKSMINEHPDLPAGMKMFAQLIVNNNIIQKTVSVEQEQTGTSATWTMNFDCTIPPNTHWFC</sequence>
<dbReference type="EMBL" id="JARKIF010000028">
    <property type="protein sequence ID" value="KAJ7613523.1"/>
    <property type="molecule type" value="Genomic_DNA"/>
</dbReference>
<comment type="caution">
    <text evidence="1">The sequence shown here is derived from an EMBL/GenBank/DDBJ whole genome shotgun (WGS) entry which is preliminary data.</text>
</comment>
<organism evidence="1 2">
    <name type="scientific">Roridomyces roridus</name>
    <dbReference type="NCBI Taxonomy" id="1738132"/>
    <lineage>
        <taxon>Eukaryota</taxon>
        <taxon>Fungi</taxon>
        <taxon>Dikarya</taxon>
        <taxon>Basidiomycota</taxon>
        <taxon>Agaricomycotina</taxon>
        <taxon>Agaricomycetes</taxon>
        <taxon>Agaricomycetidae</taxon>
        <taxon>Agaricales</taxon>
        <taxon>Marasmiineae</taxon>
        <taxon>Mycenaceae</taxon>
        <taxon>Roridomyces</taxon>
    </lineage>
</organism>
<proteinExistence type="predicted"/>
<accession>A0AAD7B8V1</accession>
<evidence type="ECO:0000313" key="1">
    <source>
        <dbReference type="EMBL" id="KAJ7613523.1"/>
    </source>
</evidence>